<dbReference type="AlphaFoldDB" id="A0A939FP28"/>
<organism evidence="2 3">
    <name type="scientific">Streptomyces triculaminicus</name>
    <dbReference type="NCBI Taxonomy" id="2816232"/>
    <lineage>
        <taxon>Bacteria</taxon>
        <taxon>Bacillati</taxon>
        <taxon>Actinomycetota</taxon>
        <taxon>Actinomycetes</taxon>
        <taxon>Kitasatosporales</taxon>
        <taxon>Streptomycetaceae</taxon>
        <taxon>Streptomyces</taxon>
    </lineage>
</organism>
<dbReference type="Proteomes" id="UP000664781">
    <property type="component" value="Unassembled WGS sequence"/>
</dbReference>
<accession>A0A939FP28</accession>
<feature type="region of interest" description="Disordered" evidence="1">
    <location>
        <begin position="1"/>
        <end position="74"/>
    </location>
</feature>
<name>A0A939FP28_9ACTN</name>
<dbReference type="RefSeq" id="WP_207247880.1">
    <property type="nucleotide sequence ID" value="NZ_JAFMOF010000003.1"/>
</dbReference>
<evidence type="ECO:0000256" key="1">
    <source>
        <dbReference type="SAM" id="MobiDB-lite"/>
    </source>
</evidence>
<evidence type="ECO:0000313" key="2">
    <source>
        <dbReference type="EMBL" id="MBO0654797.1"/>
    </source>
</evidence>
<sequence>MSEDNNGSICAEGLAARDPAVRDAPRSEPAVVSADDVVENDEAGGARHRPGRVAASGDRRLHSGPGDRLEPNAG</sequence>
<evidence type="ECO:0000313" key="3">
    <source>
        <dbReference type="Proteomes" id="UP000664781"/>
    </source>
</evidence>
<comment type="caution">
    <text evidence="2">The sequence shown here is derived from an EMBL/GenBank/DDBJ whole genome shotgun (WGS) entry which is preliminary data.</text>
</comment>
<dbReference type="EMBL" id="JAFMOF010000003">
    <property type="protein sequence ID" value="MBO0654797.1"/>
    <property type="molecule type" value="Genomic_DNA"/>
</dbReference>
<proteinExistence type="predicted"/>
<protein>
    <submittedName>
        <fullName evidence="2">Uncharacterized protein</fullName>
    </submittedName>
</protein>
<gene>
    <name evidence="2" type="ORF">J1792_19055</name>
</gene>
<feature type="compositionally biased region" description="Basic and acidic residues" evidence="1">
    <location>
        <begin position="57"/>
        <end position="74"/>
    </location>
</feature>
<reference evidence="2" key="1">
    <citation type="submission" date="2021-03" db="EMBL/GenBank/DDBJ databases">
        <title>Streptomyces strains.</title>
        <authorList>
            <person name="Lund M.B."/>
            <person name="Toerring T."/>
        </authorList>
    </citation>
    <scope>NUCLEOTIDE SEQUENCE</scope>
    <source>
        <strain evidence="2">JCM 4242</strain>
    </source>
</reference>
<keyword evidence="3" id="KW-1185">Reference proteome</keyword>